<organism evidence="4 5">
    <name type="scientific">Moniliophthora roreri</name>
    <name type="common">Frosty pod rot fungus</name>
    <name type="synonym">Monilia roreri</name>
    <dbReference type="NCBI Taxonomy" id="221103"/>
    <lineage>
        <taxon>Eukaryota</taxon>
        <taxon>Fungi</taxon>
        <taxon>Dikarya</taxon>
        <taxon>Basidiomycota</taxon>
        <taxon>Agaricomycotina</taxon>
        <taxon>Agaricomycetes</taxon>
        <taxon>Agaricomycetidae</taxon>
        <taxon>Agaricales</taxon>
        <taxon>Marasmiineae</taxon>
        <taxon>Marasmiaceae</taxon>
        <taxon>Moniliophthora</taxon>
    </lineage>
</organism>
<dbReference type="InterPro" id="IPR054357">
    <property type="entry name" value="MFE-2_N"/>
</dbReference>
<dbReference type="SUPFAM" id="SSF54637">
    <property type="entry name" value="Thioesterase/thiol ester dehydrase-isomerase"/>
    <property type="match status" value="2"/>
</dbReference>
<dbReference type="GO" id="GO:0004300">
    <property type="term" value="F:enoyl-CoA hydratase activity"/>
    <property type="evidence" value="ECO:0007669"/>
    <property type="project" value="TreeGrafter"/>
</dbReference>
<evidence type="ECO:0000259" key="2">
    <source>
        <dbReference type="Pfam" id="PF01575"/>
    </source>
</evidence>
<dbReference type="GO" id="GO:0003857">
    <property type="term" value="F:(3S)-3-hydroxyacyl-CoA dehydrogenase (NAD+) activity"/>
    <property type="evidence" value="ECO:0007669"/>
    <property type="project" value="TreeGrafter"/>
</dbReference>
<dbReference type="PANTHER" id="PTHR13078">
    <property type="entry name" value="PEROXISOMAL MULTIFUNCTIONAL ENZYME TYPE 2-RELATED"/>
    <property type="match status" value="1"/>
</dbReference>
<feature type="region of interest" description="Disordered" evidence="1">
    <location>
        <begin position="640"/>
        <end position="679"/>
    </location>
</feature>
<protein>
    <submittedName>
        <fullName evidence="4">Putative peroxisomal dehydratase</fullName>
    </submittedName>
</protein>
<dbReference type="Proteomes" id="UP000054988">
    <property type="component" value="Unassembled WGS sequence"/>
</dbReference>
<dbReference type="Pfam" id="PF01575">
    <property type="entry name" value="MaoC_dehydratas"/>
    <property type="match status" value="1"/>
</dbReference>
<dbReference type="GO" id="GO:0006635">
    <property type="term" value="P:fatty acid beta-oxidation"/>
    <property type="evidence" value="ECO:0007669"/>
    <property type="project" value="TreeGrafter"/>
</dbReference>
<dbReference type="GO" id="GO:0044594">
    <property type="term" value="F:17-beta-hydroxysteroid dehydrogenase (NAD+) activity"/>
    <property type="evidence" value="ECO:0007669"/>
    <property type="project" value="TreeGrafter"/>
</dbReference>
<sequence>MSAEELGKVVGFELPDKPVSWNKRDLLTYAVGVGAKNDDFTFIYELDPNFSALPTYPVVLAFKGDGQDVNLFASRMGGGVKLPGVPKLDLNRLVHGTQSIEILKPLPLVSGEGWKWKTRYTAVNENKSGLVLTTENLLVDPNGVPYAKLYSSSFNVGAKVTGQRFSKAIAGPPQAKEIPKRQPDWTVKDQTTPEQAIVFRLSGDYNPLHIDPRIGQAAGFGGVILHGLSTFGFAARALLKAVANNDPKALKFFGVRFTSPVKPGDALETQIWEVGAGPEGTTEVTFVTKNLTSGKHHDSQFLAAGLFSNVSPSHPATLPSLSVMQHTEPFRPKLPSDPFDGVEDSRPWIIQRDDLGLLLSSKNSIRKVILIIGSPCERDLEPLLQASSLSNSLLLIITSSPPRIRETPSSSSPSVRILRLLSPLTLQDSGAQRLLSLFQRAEIIARGWRKHPEVYMGRTQLCENQPGGAFTIPETLGYSPYETKSAPRFTTIPGTRPASRSSLSDQLSSAFRSRINNRKHNSEPCAFDALINWVPSSFTDKAILKHIILVTTLSQTFLVPPSRSNRATQSFTSSRPPRPSSPLGGDTSFSQRSLTSSDLSSSQSNGNQINACSASAVPIVDVLEQSRRWSTLSESLRHPYTNTCTRSLSPSSLPGSPSGVSRCSSPVPSSSTPSDPTWPRAHIVHVLPMSVATSTNQGSPLASGSCTPDYAWLETPRQVKRKSKLLKSIEQFLISYTYPGRGDISNSSTLLTPLIRPGTPHSFSTSTSRSGSESGGSNVGSANGLGFRRRYHTDQRPAAYVISTSMLGYDVMSKYGDSSGPGATVLEMLLMGLLDYRPVIEPPSSEVPRISSTLLDIAIASEFGGPRVWIGHPDDIQLEDSDSTLIRDRLRAAVDSSVALTRGEERASSSGASEANSSSEQTSSTNRTSVGGGENNDIAPWAQTGGVSVEQMVGATAGREEPKTHSSKLKRMSSGWRFWKAVLVS</sequence>
<feature type="compositionally biased region" description="Polar residues" evidence="1">
    <location>
        <begin position="561"/>
        <end position="572"/>
    </location>
</feature>
<evidence type="ECO:0000259" key="3">
    <source>
        <dbReference type="Pfam" id="PF22622"/>
    </source>
</evidence>
<evidence type="ECO:0000313" key="4">
    <source>
        <dbReference type="EMBL" id="KTB45735.1"/>
    </source>
</evidence>
<dbReference type="PANTHER" id="PTHR13078:SF57">
    <property type="entry name" value="DEHYDRATASE, PUTATIVE (AFU_ORTHOLOGUE AFUA_5G00640)-RELATED"/>
    <property type="match status" value="1"/>
</dbReference>
<feature type="compositionally biased region" description="Low complexity" evidence="1">
    <location>
        <begin position="647"/>
        <end position="679"/>
    </location>
</feature>
<feature type="compositionally biased region" description="Low complexity" evidence="1">
    <location>
        <begin position="586"/>
        <end position="604"/>
    </location>
</feature>
<evidence type="ECO:0000256" key="1">
    <source>
        <dbReference type="SAM" id="MobiDB-lite"/>
    </source>
</evidence>
<dbReference type="Pfam" id="PF22622">
    <property type="entry name" value="MFE-2_hydrat-2_N"/>
    <property type="match status" value="1"/>
</dbReference>
<feature type="region of interest" description="Disordered" evidence="1">
    <location>
        <begin position="561"/>
        <end position="607"/>
    </location>
</feature>
<feature type="compositionally biased region" description="Low complexity" evidence="1">
    <location>
        <begin position="908"/>
        <end position="929"/>
    </location>
</feature>
<accession>A0A0W0GB07</accession>
<dbReference type="InterPro" id="IPR029069">
    <property type="entry name" value="HotDog_dom_sf"/>
</dbReference>
<dbReference type="CDD" id="cd03448">
    <property type="entry name" value="HDE_HSD"/>
    <property type="match status" value="1"/>
</dbReference>
<reference evidence="4 5" key="1">
    <citation type="submission" date="2015-12" db="EMBL/GenBank/DDBJ databases">
        <title>Draft genome sequence of Moniliophthora roreri, the causal agent of frosty pod rot of cacao.</title>
        <authorList>
            <person name="Aime M.C."/>
            <person name="Diaz-Valderrama J.R."/>
            <person name="Kijpornyongpan T."/>
            <person name="Phillips-Mora W."/>
        </authorList>
    </citation>
    <scope>NUCLEOTIDE SEQUENCE [LARGE SCALE GENOMIC DNA]</scope>
    <source>
        <strain evidence="4 5">MCA 2952</strain>
    </source>
</reference>
<comment type="caution">
    <text evidence="4">The sequence shown here is derived from an EMBL/GenBank/DDBJ whole genome shotgun (WGS) entry which is preliminary data.</text>
</comment>
<feature type="region of interest" description="Disordered" evidence="1">
    <location>
        <begin position="900"/>
        <end position="944"/>
    </location>
</feature>
<name>A0A0W0GB07_MONRR</name>
<gene>
    <name evidence="4" type="ORF">WG66_1683</name>
</gene>
<dbReference type="AlphaFoldDB" id="A0A0W0GB07"/>
<dbReference type="InterPro" id="IPR002539">
    <property type="entry name" value="MaoC-like_dom"/>
</dbReference>
<dbReference type="eggNOG" id="ENOG502RBU9">
    <property type="taxonomic scope" value="Eukaryota"/>
</dbReference>
<evidence type="ECO:0000313" key="5">
    <source>
        <dbReference type="Proteomes" id="UP000054988"/>
    </source>
</evidence>
<dbReference type="EMBL" id="LATX01000630">
    <property type="protein sequence ID" value="KTB45735.1"/>
    <property type="molecule type" value="Genomic_DNA"/>
</dbReference>
<dbReference type="GO" id="GO:0005777">
    <property type="term" value="C:peroxisome"/>
    <property type="evidence" value="ECO:0007669"/>
    <property type="project" value="TreeGrafter"/>
</dbReference>
<proteinExistence type="predicted"/>
<dbReference type="Gene3D" id="3.10.129.10">
    <property type="entry name" value="Hotdog Thioesterase"/>
    <property type="match status" value="1"/>
</dbReference>
<feature type="domain" description="MaoC-like" evidence="2">
    <location>
        <begin position="177"/>
        <end position="289"/>
    </location>
</feature>
<feature type="domain" description="Peroxisomal multifunctional enzyme type 2-like N-terminal" evidence="3">
    <location>
        <begin position="21"/>
        <end position="154"/>
    </location>
</feature>
<feature type="region of interest" description="Disordered" evidence="1">
    <location>
        <begin position="755"/>
        <end position="783"/>
    </location>
</feature>
<feature type="compositionally biased region" description="Low complexity" evidence="1">
    <location>
        <begin position="762"/>
        <end position="772"/>
    </location>
</feature>